<reference evidence="1 2" key="1">
    <citation type="submission" date="2019-03" db="EMBL/GenBank/DDBJ databases">
        <title>The genome sequence of Candidatus Serratia symbiotica strain IS.</title>
        <authorList>
            <person name="Nikoh N."/>
            <person name="Koga R."/>
            <person name="Oshima K."/>
            <person name="Hattori M."/>
            <person name="Fukatsu T."/>
        </authorList>
    </citation>
    <scope>NUCLEOTIDE SEQUENCE [LARGE SCALE GENOMIC DNA]</scope>
    <source>
        <strain evidence="1 2">IS</strain>
    </source>
</reference>
<organism evidence="1 2">
    <name type="scientific">Serratia symbiotica</name>
    <dbReference type="NCBI Taxonomy" id="138074"/>
    <lineage>
        <taxon>Bacteria</taxon>
        <taxon>Pseudomonadati</taxon>
        <taxon>Pseudomonadota</taxon>
        <taxon>Gammaproteobacteria</taxon>
        <taxon>Enterobacterales</taxon>
        <taxon>Yersiniaceae</taxon>
        <taxon>Serratia</taxon>
    </lineage>
</organism>
<gene>
    <name evidence="1" type="ORF">SSYIS1_16100</name>
</gene>
<sequence>MKIFSAYFHHNGFIVQSEQNEDFWILLSRSLGWGKFCKIDDMDAITGRASRFELREIRPANEPAPYPVISGSNVLWHLLEACKVLKSKYIYR</sequence>
<proteinExistence type="predicted"/>
<dbReference type="RefSeq" id="WP_006709680.1">
    <property type="nucleotide sequence ID" value="NZ_AP019531.1"/>
</dbReference>
<dbReference type="AlphaFoldDB" id="A0A455VG70"/>
<evidence type="ECO:0000313" key="2">
    <source>
        <dbReference type="Proteomes" id="UP000324392"/>
    </source>
</evidence>
<accession>A0A455VG70</accession>
<dbReference type="Proteomes" id="UP000324392">
    <property type="component" value="Chromosome"/>
</dbReference>
<protein>
    <submittedName>
        <fullName evidence="1">Uncharacterized protein</fullName>
    </submittedName>
</protein>
<dbReference type="EMBL" id="AP019531">
    <property type="protein sequence ID" value="BBI92083.1"/>
    <property type="molecule type" value="Genomic_DNA"/>
</dbReference>
<evidence type="ECO:0000313" key="1">
    <source>
        <dbReference type="EMBL" id="BBI92083.1"/>
    </source>
</evidence>
<name>A0A455VG70_9GAMM</name>